<feature type="domain" description="Leucine-binding protein" evidence="4">
    <location>
        <begin position="27"/>
        <end position="350"/>
    </location>
</feature>
<dbReference type="InterPro" id="IPR028082">
    <property type="entry name" value="Peripla_BP_I"/>
</dbReference>
<protein>
    <submittedName>
        <fullName evidence="5">ABC transporter substrate-binding protein</fullName>
    </submittedName>
</protein>
<keyword evidence="6" id="KW-1185">Reference proteome</keyword>
<gene>
    <name evidence="5" type="ORF">ACFOW7_08570</name>
</gene>
<dbReference type="Gene3D" id="3.40.50.2300">
    <property type="match status" value="2"/>
</dbReference>
<proteinExistence type="inferred from homology"/>
<dbReference type="PANTHER" id="PTHR47235">
    <property type="entry name" value="BLR6548 PROTEIN"/>
    <property type="match status" value="1"/>
</dbReference>
<dbReference type="SUPFAM" id="SSF53822">
    <property type="entry name" value="Periplasmic binding protein-like I"/>
    <property type="match status" value="1"/>
</dbReference>
<dbReference type="EMBL" id="JBHSBU010000001">
    <property type="protein sequence ID" value="MFC4159404.1"/>
    <property type="molecule type" value="Genomic_DNA"/>
</dbReference>
<feature type="chain" id="PRO_5047145880" evidence="3">
    <location>
        <begin position="23"/>
        <end position="373"/>
    </location>
</feature>
<dbReference type="CDD" id="cd06326">
    <property type="entry name" value="PBP1_ABC_ligand_binding-like"/>
    <property type="match status" value="1"/>
</dbReference>
<dbReference type="Proteomes" id="UP001595791">
    <property type="component" value="Unassembled WGS sequence"/>
</dbReference>
<dbReference type="PANTHER" id="PTHR47235:SF1">
    <property type="entry name" value="BLR6548 PROTEIN"/>
    <property type="match status" value="1"/>
</dbReference>
<evidence type="ECO:0000256" key="1">
    <source>
        <dbReference type="ARBA" id="ARBA00010062"/>
    </source>
</evidence>
<dbReference type="RefSeq" id="WP_378163122.1">
    <property type="nucleotide sequence ID" value="NZ_JBHSBU010000001.1"/>
</dbReference>
<evidence type="ECO:0000256" key="3">
    <source>
        <dbReference type="SAM" id="SignalP"/>
    </source>
</evidence>
<sequence>MRKIFSGLVLGVASALLCAAVAAEPFVIGHIGPVSSQLRETALSSEETLNAFFDELNKKGGVNGNKVIIRHGDDAFDAQKHAALTREMIERHKPIAFLGAGGSGGPAELLKQNILADARIPLIAPISGAPALRNNPYIFHIRASWADELQKLMQQMQSLGHSRIGVLFQNDSDGKFGLFASRQEAKRANVEIVATGSYEKNTTEVAAAVKALFEANPTAILMLGTDDACAAFLKAYRKAGGMAQMYTPSIVGAKQLIADAGLDAARGTGISQVMPFIYTDASPIAKEYRAFVKRNKLNLGYVEFEYYIASKLLVEGLKKLDKNNSTGEGLMAALESIQNYNLGGFRLSFGPGNRVGSKFVEVTVIGPTGELIR</sequence>
<comment type="caution">
    <text evidence="5">The sequence shown here is derived from an EMBL/GenBank/DDBJ whole genome shotgun (WGS) entry which is preliminary data.</text>
</comment>
<feature type="signal peptide" evidence="3">
    <location>
        <begin position="1"/>
        <end position="22"/>
    </location>
</feature>
<name>A0ABV8MQ05_9NEIS</name>
<evidence type="ECO:0000256" key="2">
    <source>
        <dbReference type="ARBA" id="ARBA00022729"/>
    </source>
</evidence>
<evidence type="ECO:0000259" key="4">
    <source>
        <dbReference type="Pfam" id="PF13458"/>
    </source>
</evidence>
<dbReference type="Pfam" id="PF13458">
    <property type="entry name" value="Peripla_BP_6"/>
    <property type="match status" value="1"/>
</dbReference>
<evidence type="ECO:0000313" key="6">
    <source>
        <dbReference type="Proteomes" id="UP001595791"/>
    </source>
</evidence>
<reference evidence="6" key="1">
    <citation type="journal article" date="2019" name="Int. J. Syst. Evol. Microbiol.">
        <title>The Global Catalogue of Microorganisms (GCM) 10K type strain sequencing project: providing services to taxonomists for standard genome sequencing and annotation.</title>
        <authorList>
            <consortium name="The Broad Institute Genomics Platform"/>
            <consortium name="The Broad Institute Genome Sequencing Center for Infectious Disease"/>
            <person name="Wu L."/>
            <person name="Ma J."/>
        </authorList>
    </citation>
    <scope>NUCLEOTIDE SEQUENCE [LARGE SCALE GENOMIC DNA]</scope>
    <source>
        <strain evidence="6">LMG 29894</strain>
    </source>
</reference>
<organism evidence="5 6">
    <name type="scientific">Chitinimonas lacunae</name>
    <dbReference type="NCBI Taxonomy" id="1963018"/>
    <lineage>
        <taxon>Bacteria</taxon>
        <taxon>Pseudomonadati</taxon>
        <taxon>Pseudomonadota</taxon>
        <taxon>Betaproteobacteria</taxon>
        <taxon>Neisseriales</taxon>
        <taxon>Chitinibacteraceae</taxon>
        <taxon>Chitinimonas</taxon>
    </lineage>
</organism>
<accession>A0ABV8MQ05</accession>
<evidence type="ECO:0000313" key="5">
    <source>
        <dbReference type="EMBL" id="MFC4159404.1"/>
    </source>
</evidence>
<dbReference type="InterPro" id="IPR028081">
    <property type="entry name" value="Leu-bd"/>
</dbReference>
<keyword evidence="2 3" id="KW-0732">Signal</keyword>
<comment type="similarity">
    <text evidence="1">Belongs to the leucine-binding protein family.</text>
</comment>